<sequence>MRLFCRKAVVSAACFCMAVFWLAATALPAAAQDARWRITQERWSDADEKAWQDFVAALGGADCWTFDECIKSAANPYRHTDPKTRFYVDCADMPYVLRAYFAWKNGLPFAWQSAMKSSDGPGADIRYSEEGNVIVGRDSVPRAASGVNAISVLHTLVNVVSTAMFRRDATWDEPGMFADTYSPRLDREAIVPGTIAYDVNGHASLVWKVESGGRVLIFSSHPDHSLSRTFLGREFLRTGPQLGSIFQKFRPIEVVGATRAPNGALVGGRIVGARNADIPDFSLEQYQGSPPGSPYGWRTASWVWNGENMDFYTYLRARLSAGELEYHPVAEMKSMMQSICFDLRSRKQAVEISVGRGIQNMSPPDRLPRNIYGTDGVWELYSTPSRDARMKTAFKEMYDLVVEFIKMDMVDAPRLHYEGDNLARDLLAAYEEQNAACSISYRNSDGRTVELSIDRIAHRLYDLSFDPYQCVERRWGAQGEELASCRDGAQKTRWYEAQRYLRNQIDRTYDVDMGYSIAELESGPWGLRTGRGVEQGPDIDVKAYLTGVAQRGAGPRADIANPAGTP</sequence>
<dbReference type="STRING" id="402881.Plav_3206"/>
<organism evidence="2 3">
    <name type="scientific">Parvibaculum lavamentivorans (strain DS-1 / DSM 13023 / NCIMB 13966)</name>
    <dbReference type="NCBI Taxonomy" id="402881"/>
    <lineage>
        <taxon>Bacteria</taxon>
        <taxon>Pseudomonadati</taxon>
        <taxon>Pseudomonadota</taxon>
        <taxon>Alphaproteobacteria</taxon>
        <taxon>Hyphomicrobiales</taxon>
        <taxon>Parvibaculaceae</taxon>
        <taxon>Parvibaculum</taxon>
    </lineage>
</organism>
<reference evidence="2 3" key="1">
    <citation type="journal article" date="2011" name="Stand. Genomic Sci.">
        <title>Complete genome sequence of Parvibaculum lavamentivorans type strain (DS-1(T)).</title>
        <authorList>
            <person name="Schleheck D."/>
            <person name="Weiss M."/>
            <person name="Pitluck S."/>
            <person name="Bruce D."/>
            <person name="Land M.L."/>
            <person name="Han S."/>
            <person name="Saunders E."/>
            <person name="Tapia R."/>
            <person name="Detter C."/>
            <person name="Brettin T."/>
            <person name="Han J."/>
            <person name="Woyke T."/>
            <person name="Goodwin L."/>
            <person name="Pennacchio L."/>
            <person name="Nolan M."/>
            <person name="Cook A.M."/>
            <person name="Kjelleberg S."/>
            <person name="Thomas T."/>
        </authorList>
    </citation>
    <scope>NUCLEOTIDE SEQUENCE [LARGE SCALE GENOMIC DNA]</scope>
    <source>
        <strain evidence="3">DS-1 / DSM 13023 / NCIMB 13966</strain>
    </source>
</reference>
<gene>
    <name evidence="2" type="ordered locus">Plav_3206</name>
</gene>
<dbReference type="KEGG" id="pla:Plav_3206"/>
<accession>A7HY29</accession>
<proteinExistence type="predicted"/>
<protein>
    <submittedName>
        <fullName evidence="2">Uncharacterized protein</fullName>
    </submittedName>
</protein>
<evidence type="ECO:0000256" key="1">
    <source>
        <dbReference type="SAM" id="SignalP"/>
    </source>
</evidence>
<feature type="signal peptide" evidence="1">
    <location>
        <begin position="1"/>
        <end position="23"/>
    </location>
</feature>
<feature type="chain" id="PRO_5002708305" evidence="1">
    <location>
        <begin position="24"/>
        <end position="566"/>
    </location>
</feature>
<evidence type="ECO:0000313" key="2">
    <source>
        <dbReference type="EMBL" id="ABS64812.1"/>
    </source>
</evidence>
<keyword evidence="3" id="KW-1185">Reference proteome</keyword>
<keyword evidence="1" id="KW-0732">Signal</keyword>
<evidence type="ECO:0000313" key="3">
    <source>
        <dbReference type="Proteomes" id="UP000006377"/>
    </source>
</evidence>
<dbReference type="EMBL" id="CP000774">
    <property type="protein sequence ID" value="ABS64812.1"/>
    <property type="molecule type" value="Genomic_DNA"/>
</dbReference>
<name>A7HY29_PARL1</name>
<dbReference type="HOGENOM" id="CLU_491497_0_0_5"/>
<dbReference type="Proteomes" id="UP000006377">
    <property type="component" value="Chromosome"/>
</dbReference>
<dbReference type="eggNOG" id="COG0674">
    <property type="taxonomic scope" value="Bacteria"/>
</dbReference>
<dbReference type="AlphaFoldDB" id="A7HY29"/>